<evidence type="ECO:0000313" key="3">
    <source>
        <dbReference type="EMBL" id="OWP05118.1"/>
    </source>
</evidence>
<evidence type="ECO:0000256" key="1">
    <source>
        <dbReference type="SAM" id="MobiDB-lite"/>
    </source>
</evidence>
<dbReference type="InParanoid" id="A0A218ZAT1"/>
<gene>
    <name evidence="3" type="ORF">B2J93_5636</name>
</gene>
<reference evidence="3 4" key="1">
    <citation type="submission" date="2017-04" db="EMBL/GenBank/DDBJ databases">
        <title>Draft genome sequence of Marssonina coronaria NL1: causal agent of apple blotch.</title>
        <authorList>
            <person name="Cheng Q."/>
        </authorList>
    </citation>
    <scope>NUCLEOTIDE SEQUENCE [LARGE SCALE GENOMIC DNA]</scope>
    <source>
        <strain evidence="3 4">NL1</strain>
    </source>
</reference>
<evidence type="ECO:0000313" key="4">
    <source>
        <dbReference type="Proteomes" id="UP000242519"/>
    </source>
</evidence>
<feature type="compositionally biased region" description="Basic and acidic residues" evidence="1">
    <location>
        <begin position="107"/>
        <end position="119"/>
    </location>
</feature>
<organism evidence="3 4">
    <name type="scientific">Diplocarpon coronariae</name>
    <dbReference type="NCBI Taxonomy" id="2795749"/>
    <lineage>
        <taxon>Eukaryota</taxon>
        <taxon>Fungi</taxon>
        <taxon>Dikarya</taxon>
        <taxon>Ascomycota</taxon>
        <taxon>Pezizomycotina</taxon>
        <taxon>Leotiomycetes</taxon>
        <taxon>Helotiales</taxon>
        <taxon>Drepanopezizaceae</taxon>
        <taxon>Diplocarpon</taxon>
    </lineage>
</organism>
<name>A0A218ZAT1_9HELO</name>
<sequence length="161" mass="17670">MREAFSAEVGWYKYPQTSHIITIIIIIVLRSLPYSFTFTLYSDLPYRLQLSRIPLHTIKMYSKTILMGLLASLIAAAAAHGPIVQPIDSVAAREESPAEPLLPLSARDLETGHDHRGAETRPSAAREPADAGFEPTYTKRSVPADDPESVAKRNAPVPFSG</sequence>
<comment type="caution">
    <text evidence="3">The sequence shown here is derived from an EMBL/GenBank/DDBJ whole genome shotgun (WGS) entry which is preliminary data.</text>
</comment>
<accession>A0A218ZAT1</accession>
<keyword evidence="2" id="KW-1133">Transmembrane helix</keyword>
<dbReference type="Proteomes" id="UP000242519">
    <property type="component" value="Unassembled WGS sequence"/>
</dbReference>
<dbReference type="EMBL" id="MZNU01000078">
    <property type="protein sequence ID" value="OWP05118.1"/>
    <property type="molecule type" value="Genomic_DNA"/>
</dbReference>
<evidence type="ECO:0000256" key="2">
    <source>
        <dbReference type="SAM" id="Phobius"/>
    </source>
</evidence>
<keyword evidence="2" id="KW-0472">Membrane</keyword>
<feature type="transmembrane region" description="Helical" evidence="2">
    <location>
        <begin position="65"/>
        <end position="83"/>
    </location>
</feature>
<proteinExistence type="predicted"/>
<dbReference type="AlphaFoldDB" id="A0A218ZAT1"/>
<keyword evidence="2" id="KW-0812">Transmembrane</keyword>
<feature type="region of interest" description="Disordered" evidence="1">
    <location>
        <begin position="94"/>
        <end position="161"/>
    </location>
</feature>
<feature type="transmembrane region" description="Helical" evidence="2">
    <location>
        <begin position="20"/>
        <end position="44"/>
    </location>
</feature>
<protein>
    <submittedName>
        <fullName evidence="3">Uncharacterized protein</fullName>
    </submittedName>
</protein>
<keyword evidence="4" id="KW-1185">Reference proteome</keyword>